<dbReference type="PROSITE" id="PS00262">
    <property type="entry name" value="INSULIN"/>
    <property type="match status" value="1"/>
</dbReference>
<feature type="domain" description="Insulin-like" evidence="4">
    <location>
        <begin position="99"/>
        <end position="159"/>
    </location>
</feature>
<evidence type="ECO:0000313" key="6">
    <source>
        <dbReference type="Proteomes" id="UP000031036"/>
    </source>
</evidence>
<dbReference type="GO" id="GO:0005576">
    <property type="term" value="C:extracellular region"/>
    <property type="evidence" value="ECO:0007669"/>
    <property type="project" value="InterPro"/>
</dbReference>
<reference evidence="5 6" key="1">
    <citation type="submission" date="2014-11" db="EMBL/GenBank/DDBJ databases">
        <title>Genetic blueprint of the zoonotic pathogen Toxocara canis.</title>
        <authorList>
            <person name="Zhu X.-Q."/>
            <person name="Korhonen P.K."/>
            <person name="Cai H."/>
            <person name="Young N.D."/>
            <person name="Nejsum P."/>
            <person name="von Samson-Himmelstjerna G."/>
            <person name="Boag P.R."/>
            <person name="Tan P."/>
            <person name="Li Q."/>
            <person name="Min J."/>
            <person name="Yang Y."/>
            <person name="Wang X."/>
            <person name="Fang X."/>
            <person name="Hall R.S."/>
            <person name="Hofmann A."/>
            <person name="Sternberg P.W."/>
            <person name="Jex A.R."/>
            <person name="Gasser R.B."/>
        </authorList>
    </citation>
    <scope>NUCLEOTIDE SEQUENCE [LARGE SCALE GENOMIC DNA]</scope>
    <source>
        <strain evidence="5">PN_DK_2014</strain>
    </source>
</reference>
<dbReference type="InterPro" id="IPR022352">
    <property type="entry name" value="Ins/IGF/rlx"/>
</dbReference>
<organism evidence="5 6">
    <name type="scientific">Toxocara canis</name>
    <name type="common">Canine roundworm</name>
    <dbReference type="NCBI Taxonomy" id="6265"/>
    <lineage>
        <taxon>Eukaryota</taxon>
        <taxon>Metazoa</taxon>
        <taxon>Ecdysozoa</taxon>
        <taxon>Nematoda</taxon>
        <taxon>Chromadorea</taxon>
        <taxon>Rhabditida</taxon>
        <taxon>Spirurina</taxon>
        <taxon>Ascaridomorpha</taxon>
        <taxon>Ascaridoidea</taxon>
        <taxon>Toxocaridae</taxon>
        <taxon>Toxocara</taxon>
    </lineage>
</organism>
<evidence type="ECO:0000313" key="5">
    <source>
        <dbReference type="EMBL" id="KHN80352.1"/>
    </source>
</evidence>
<dbReference type="GO" id="GO:0005179">
    <property type="term" value="F:hormone activity"/>
    <property type="evidence" value="ECO:0007669"/>
    <property type="project" value="InterPro"/>
</dbReference>
<dbReference type="PRINTS" id="PR00276">
    <property type="entry name" value="INSULINFAMLY"/>
</dbReference>
<evidence type="ECO:0000259" key="4">
    <source>
        <dbReference type="SMART" id="SM00078"/>
    </source>
</evidence>
<comment type="similarity">
    <text evidence="1">Belongs to the insulin family.</text>
</comment>
<evidence type="ECO:0000256" key="3">
    <source>
        <dbReference type="SAM" id="Phobius"/>
    </source>
</evidence>
<dbReference type="OrthoDB" id="5846338at2759"/>
<keyword evidence="3" id="KW-1133">Transmembrane helix</keyword>
<dbReference type="InterPro" id="IPR022353">
    <property type="entry name" value="Insulin_CS"/>
</dbReference>
<dbReference type="Gene3D" id="1.10.100.10">
    <property type="entry name" value="Insulin-like"/>
    <property type="match status" value="1"/>
</dbReference>
<dbReference type="InterPro" id="IPR016179">
    <property type="entry name" value="Insulin-like"/>
</dbReference>
<dbReference type="SMART" id="SM00078">
    <property type="entry name" value="IlGF"/>
    <property type="match status" value="1"/>
</dbReference>
<protein>
    <recommendedName>
        <fullName evidence="4">Insulin-like domain-containing protein</fullName>
    </recommendedName>
</protein>
<keyword evidence="3" id="KW-0812">Transmembrane</keyword>
<keyword evidence="3" id="KW-0472">Membrane</keyword>
<dbReference type="SUPFAM" id="SSF56994">
    <property type="entry name" value="Insulin-like"/>
    <property type="match status" value="1"/>
</dbReference>
<evidence type="ECO:0000256" key="2">
    <source>
        <dbReference type="ARBA" id="ARBA00022729"/>
    </source>
</evidence>
<keyword evidence="2" id="KW-0732">Signal</keyword>
<dbReference type="EMBL" id="JPKZ01001748">
    <property type="protein sequence ID" value="KHN80352.1"/>
    <property type="molecule type" value="Genomic_DNA"/>
</dbReference>
<keyword evidence="6" id="KW-1185">Reference proteome</keyword>
<sequence length="161" mass="17953">MNTNYGNVTLIMRALVIAIIFGQLNAYNSRQRTIRAIVDGVSSQLSDYGNEWIRSGDRQNFDDSIDEDDNIEEDHEIVATTISTLPVNRSRARKRSPASRLCGNKLVEAIVKMCNGCVKPAGGKPVSAKRSIMSVVKRSTLTEKCCVHRCTFEDMKSFCCE</sequence>
<dbReference type="Proteomes" id="UP000031036">
    <property type="component" value="Unassembled WGS sequence"/>
</dbReference>
<name>A0A0B2VG33_TOXCA</name>
<feature type="transmembrane region" description="Helical" evidence="3">
    <location>
        <begin position="6"/>
        <end position="27"/>
    </location>
</feature>
<gene>
    <name evidence="5" type="ORF">Tcan_06521</name>
</gene>
<dbReference type="CDD" id="cd00101">
    <property type="entry name" value="IlGF_like"/>
    <property type="match status" value="1"/>
</dbReference>
<accession>A0A0B2VG33</accession>
<comment type="caution">
    <text evidence="5">The sequence shown here is derived from an EMBL/GenBank/DDBJ whole genome shotgun (WGS) entry which is preliminary data.</text>
</comment>
<dbReference type="InterPro" id="IPR036438">
    <property type="entry name" value="Insulin-like_sf"/>
</dbReference>
<evidence type="ECO:0000256" key="1">
    <source>
        <dbReference type="ARBA" id="ARBA00009034"/>
    </source>
</evidence>
<dbReference type="AlphaFoldDB" id="A0A0B2VG33"/>
<proteinExistence type="inferred from homology"/>